<protein>
    <submittedName>
        <fullName evidence="3">Autotransporter outer membrane beta-barrel domain-containing protein</fullName>
    </submittedName>
</protein>
<proteinExistence type="predicted"/>
<dbReference type="EMBL" id="CP030050">
    <property type="protein sequence ID" value="QOZ69289.1"/>
    <property type="molecule type" value="Genomic_DNA"/>
</dbReference>
<feature type="chain" id="PRO_5042161424" evidence="1">
    <location>
        <begin position="27"/>
        <end position="482"/>
    </location>
</feature>
<evidence type="ECO:0000313" key="4">
    <source>
        <dbReference type="Proteomes" id="UP000594015"/>
    </source>
</evidence>
<dbReference type="PROSITE" id="PS51208">
    <property type="entry name" value="AUTOTRANSPORTER"/>
    <property type="match status" value="1"/>
</dbReference>
<dbReference type="AlphaFoldDB" id="A0AAE7NV03"/>
<dbReference type="SUPFAM" id="SSF103515">
    <property type="entry name" value="Autotransporter"/>
    <property type="match status" value="1"/>
</dbReference>
<dbReference type="InterPro" id="IPR005546">
    <property type="entry name" value="Autotransporte_beta"/>
</dbReference>
<evidence type="ECO:0000256" key="1">
    <source>
        <dbReference type="SAM" id="SignalP"/>
    </source>
</evidence>
<evidence type="ECO:0000313" key="3">
    <source>
        <dbReference type="EMBL" id="QOZ69289.1"/>
    </source>
</evidence>
<dbReference type="RefSeq" id="WP_092217267.1">
    <property type="nucleotide sequence ID" value="NZ_CP030050.1"/>
</dbReference>
<dbReference type="Gene3D" id="2.40.128.130">
    <property type="entry name" value="Autotransporter beta-domain"/>
    <property type="match status" value="1"/>
</dbReference>
<dbReference type="KEGG" id="barh:WN72_25460"/>
<sequence>MSIDVRARLALLLLTAGLLLPRAADAQVMREFGAFGATENFGSGPNGPANVVNFYVVNNVGGGMSGGPIYVSGPMYMGGAIYGGPQLISGGGSATLGNGNGGGGMQPNYVGSADPAGVSTARFGMLQVFRAGSNGNAAQTETAQATFLAMTQFTQTLLDPAIDGRGIGPAELDAELAAYAEIGNDRTHGGIGREAYAATYGKPSLSAPHWSVWAAGFGGSQVSTAGSGSASRSFGTVVGADYSLSPQTRMGFALAGGGTGFANNVSSGRSDLFQAGTFVRHSVGSAYVATVLAYGWQAITGDYQVTPAGTDQASAATNANAYSGRIESGYRFATPWLGITPYAAGQFTMFRLAANANQPAYMVDGTTTSSGSDSFTDTRSEFGLRASTSFVVAGGLLDLRGRLAWAHDFSAARSMPAVFQAVSSQGLIAGSTAFAVAPNSALSGVSLELRDMKGWSASANVDSELSSLVRSYTGRAVLRYVW</sequence>
<feature type="domain" description="Autotransporter" evidence="2">
    <location>
        <begin position="205"/>
        <end position="482"/>
    </location>
</feature>
<organism evidence="3 4">
    <name type="scientific">Bradyrhizobium arachidis</name>
    <dbReference type="NCBI Taxonomy" id="858423"/>
    <lineage>
        <taxon>Bacteria</taxon>
        <taxon>Pseudomonadati</taxon>
        <taxon>Pseudomonadota</taxon>
        <taxon>Alphaproteobacteria</taxon>
        <taxon>Hyphomicrobiales</taxon>
        <taxon>Nitrobacteraceae</taxon>
        <taxon>Bradyrhizobium</taxon>
    </lineage>
</organism>
<dbReference type="SMART" id="SM00869">
    <property type="entry name" value="Autotransporter"/>
    <property type="match status" value="1"/>
</dbReference>
<accession>A0AAE7NV03</accession>
<gene>
    <name evidence="3" type="ORF">WN72_25460</name>
</gene>
<reference evidence="3 4" key="1">
    <citation type="submission" date="2018-06" db="EMBL/GenBank/DDBJ databases">
        <title>Comparative genomics of Bradyrhizobium nodulating Arachidis hypogaea.</title>
        <authorList>
            <person name="Li Y."/>
        </authorList>
    </citation>
    <scope>NUCLEOTIDE SEQUENCE [LARGE SCALE GENOMIC DNA]</scope>
    <source>
        <strain evidence="3 4">CCBAU 051107</strain>
    </source>
</reference>
<keyword evidence="1" id="KW-0732">Signal</keyword>
<feature type="signal peptide" evidence="1">
    <location>
        <begin position="1"/>
        <end position="26"/>
    </location>
</feature>
<dbReference type="Proteomes" id="UP000594015">
    <property type="component" value="Chromosome"/>
</dbReference>
<dbReference type="InterPro" id="IPR036709">
    <property type="entry name" value="Autotransporte_beta_dom_sf"/>
</dbReference>
<evidence type="ECO:0000259" key="2">
    <source>
        <dbReference type="PROSITE" id="PS51208"/>
    </source>
</evidence>
<dbReference type="Pfam" id="PF03797">
    <property type="entry name" value="Autotransporter"/>
    <property type="match status" value="1"/>
</dbReference>
<name>A0AAE7NV03_9BRAD</name>